<protein>
    <submittedName>
        <fullName evidence="1">Uncharacterized protein</fullName>
    </submittedName>
</protein>
<dbReference type="EMBL" id="JYDQ01000129">
    <property type="protein sequence ID" value="KRY13878.1"/>
    <property type="molecule type" value="Genomic_DNA"/>
</dbReference>
<dbReference type="AlphaFoldDB" id="A0A0V0ZMT2"/>
<evidence type="ECO:0000313" key="1">
    <source>
        <dbReference type="EMBL" id="KRY13878.1"/>
    </source>
</evidence>
<reference evidence="1 2" key="1">
    <citation type="submission" date="2015-01" db="EMBL/GenBank/DDBJ databases">
        <title>Evolution of Trichinella species and genotypes.</title>
        <authorList>
            <person name="Korhonen P.K."/>
            <person name="Edoardo P."/>
            <person name="Giuseppe L.R."/>
            <person name="Gasser R.B."/>
        </authorList>
    </citation>
    <scope>NUCLEOTIDE SEQUENCE [LARGE SCALE GENOMIC DNA]</scope>
    <source>
        <strain evidence="1">ISS2496</strain>
    </source>
</reference>
<sequence>MLLVGNEIHKAGGELRDQKETHLGPPNFLPMEKEELLLFPRVFFAARPKVQICRSVFYTFSVFQKVLGCNGYTTRSISVLPCRSASLIPHHYRITWIIGFSASKPLCLPSCLSLKMSIQGESYTLTTKDFMFILCLHCVTISVCYATPVTIESEAEAYTQQANKNLRTFY</sequence>
<gene>
    <name evidence="1" type="ORF">T12_16241</name>
</gene>
<proteinExistence type="predicted"/>
<comment type="caution">
    <text evidence="1">The sequence shown here is derived from an EMBL/GenBank/DDBJ whole genome shotgun (WGS) entry which is preliminary data.</text>
</comment>
<accession>A0A0V0ZMT2</accession>
<evidence type="ECO:0000313" key="2">
    <source>
        <dbReference type="Proteomes" id="UP000054783"/>
    </source>
</evidence>
<dbReference type="Proteomes" id="UP000054783">
    <property type="component" value="Unassembled WGS sequence"/>
</dbReference>
<name>A0A0V0ZMT2_9BILA</name>
<organism evidence="1 2">
    <name type="scientific">Trichinella patagoniensis</name>
    <dbReference type="NCBI Taxonomy" id="990121"/>
    <lineage>
        <taxon>Eukaryota</taxon>
        <taxon>Metazoa</taxon>
        <taxon>Ecdysozoa</taxon>
        <taxon>Nematoda</taxon>
        <taxon>Enoplea</taxon>
        <taxon>Dorylaimia</taxon>
        <taxon>Trichinellida</taxon>
        <taxon>Trichinellidae</taxon>
        <taxon>Trichinella</taxon>
    </lineage>
</organism>
<feature type="non-terminal residue" evidence="1">
    <location>
        <position position="170"/>
    </location>
</feature>
<keyword evidence="2" id="KW-1185">Reference proteome</keyword>